<proteinExistence type="predicted"/>
<feature type="compositionally biased region" description="Low complexity" evidence="1">
    <location>
        <begin position="476"/>
        <end position="490"/>
    </location>
</feature>
<evidence type="ECO:0000313" key="3">
    <source>
        <dbReference type="Proteomes" id="UP001153076"/>
    </source>
</evidence>
<feature type="region of interest" description="Disordered" evidence="1">
    <location>
        <begin position="561"/>
        <end position="590"/>
    </location>
</feature>
<feature type="compositionally biased region" description="Polar residues" evidence="1">
    <location>
        <begin position="117"/>
        <end position="129"/>
    </location>
</feature>
<accession>A0A9Q1KGJ8</accession>
<feature type="compositionally biased region" description="Polar residues" evidence="1">
    <location>
        <begin position="205"/>
        <end position="216"/>
    </location>
</feature>
<evidence type="ECO:0000313" key="2">
    <source>
        <dbReference type="EMBL" id="KAJ8443891.1"/>
    </source>
</evidence>
<dbReference type="OrthoDB" id="1929779at2759"/>
<dbReference type="EMBL" id="JAKOGI010000110">
    <property type="protein sequence ID" value="KAJ8443891.1"/>
    <property type="molecule type" value="Genomic_DNA"/>
</dbReference>
<keyword evidence="3" id="KW-1185">Reference proteome</keyword>
<feature type="region of interest" description="Disordered" evidence="1">
    <location>
        <begin position="468"/>
        <end position="497"/>
    </location>
</feature>
<organism evidence="2 3">
    <name type="scientific">Carnegiea gigantea</name>
    <dbReference type="NCBI Taxonomy" id="171969"/>
    <lineage>
        <taxon>Eukaryota</taxon>
        <taxon>Viridiplantae</taxon>
        <taxon>Streptophyta</taxon>
        <taxon>Embryophyta</taxon>
        <taxon>Tracheophyta</taxon>
        <taxon>Spermatophyta</taxon>
        <taxon>Magnoliopsida</taxon>
        <taxon>eudicotyledons</taxon>
        <taxon>Gunneridae</taxon>
        <taxon>Pentapetalae</taxon>
        <taxon>Caryophyllales</taxon>
        <taxon>Cactineae</taxon>
        <taxon>Cactaceae</taxon>
        <taxon>Cactoideae</taxon>
        <taxon>Echinocereeae</taxon>
        <taxon>Carnegiea</taxon>
    </lineage>
</organism>
<dbReference type="PANTHER" id="PTHR31949">
    <property type="entry name" value="GASTRIC MUCIN-LIKE PROTEIN"/>
    <property type="match status" value="1"/>
</dbReference>
<comment type="caution">
    <text evidence="2">The sequence shown here is derived from an EMBL/GenBank/DDBJ whole genome shotgun (WGS) entry which is preliminary data.</text>
</comment>
<dbReference type="AlphaFoldDB" id="A0A9Q1KGJ8"/>
<feature type="compositionally biased region" description="Polar residues" evidence="1">
    <location>
        <begin position="403"/>
        <end position="418"/>
    </location>
</feature>
<gene>
    <name evidence="2" type="ORF">Cgig2_032715</name>
</gene>
<feature type="compositionally biased region" description="Low complexity" evidence="1">
    <location>
        <begin position="384"/>
        <end position="402"/>
    </location>
</feature>
<evidence type="ECO:0000256" key="1">
    <source>
        <dbReference type="SAM" id="MobiDB-lite"/>
    </source>
</evidence>
<feature type="compositionally biased region" description="Low complexity" evidence="1">
    <location>
        <begin position="144"/>
        <end position="168"/>
    </location>
</feature>
<dbReference type="Proteomes" id="UP001153076">
    <property type="component" value="Unassembled WGS sequence"/>
</dbReference>
<feature type="compositionally biased region" description="Low complexity" evidence="1">
    <location>
        <begin position="179"/>
        <end position="204"/>
    </location>
</feature>
<dbReference type="PANTHER" id="PTHR31949:SF20">
    <property type="entry name" value="OS01G0141900 PROTEIN"/>
    <property type="match status" value="1"/>
</dbReference>
<reference evidence="2" key="1">
    <citation type="submission" date="2022-04" db="EMBL/GenBank/DDBJ databases">
        <title>Carnegiea gigantea Genome sequencing and assembly v2.</title>
        <authorList>
            <person name="Copetti D."/>
            <person name="Sanderson M.J."/>
            <person name="Burquez A."/>
            <person name="Wojciechowski M.F."/>
        </authorList>
    </citation>
    <scope>NUCLEOTIDE SEQUENCE</scope>
    <source>
        <strain evidence="2">SGP5-SGP5p</strain>
        <tissue evidence="2">Aerial part</tissue>
    </source>
</reference>
<feature type="compositionally biased region" description="Polar residues" evidence="1">
    <location>
        <begin position="425"/>
        <end position="434"/>
    </location>
</feature>
<dbReference type="GO" id="GO:0043622">
    <property type="term" value="P:cortical microtubule organization"/>
    <property type="evidence" value="ECO:0007669"/>
    <property type="project" value="TreeGrafter"/>
</dbReference>
<feature type="compositionally biased region" description="Low complexity" evidence="1">
    <location>
        <begin position="217"/>
        <end position="346"/>
    </location>
</feature>
<dbReference type="GO" id="GO:0055028">
    <property type="term" value="C:cortical microtubule"/>
    <property type="evidence" value="ECO:0007669"/>
    <property type="project" value="TreeGrafter"/>
</dbReference>
<feature type="region of interest" description="Disordered" evidence="1">
    <location>
        <begin position="67"/>
        <end position="450"/>
    </location>
</feature>
<protein>
    <submittedName>
        <fullName evidence="2">Uncharacterized protein</fullName>
    </submittedName>
</protein>
<name>A0A9Q1KGJ8_9CARY</name>
<sequence>MPSIRSRTTMKERDEDLALFLEMRKRDQDKTDLLFLQDSDELDDTLVSQPGSSPLFDIASAVPARKPGADDFLSTEGQKNDYDWLLTPPGTPLLPSLEMESRKSYMNDAEAAKPQPTLANSQTDTTVKSSLVPKQPSASVGLTSSGSGMHRPSSSGGPGSRPVTSGGSASRPLTPTGRSTLTSSKSSRPSTPTSRPTLSSPKSTVHSSPKPSNSLISAGSTTSAVSSRSALLSRSSTPSRTNAKPSALSSRPSRSATPSRSTASSSTPTRSTARSSTPTSRPTVPPSRSTVPASRPTVPVSRPTSRSSTPTRRPSAPSSVPGASATLNRSSSSLSSKSGSAPSKNPVPSRGASPTVRSRPWNPSAMPGFSLDAPLNLRTSLPDRPLSATRSRPAAPSVRSASNDLVSNGRQRRQSCSPSRGCASNGHSSGSSVPAVSRGHSKVSDDVNPVVIGNKMVERVVNMRKLAPPRQDNKHSPSSSGKSASCPDSSGFGRTLSKKSLDMAIRHMDIRRSIPGNLRPLMTKIPASSMYSVRLGPAGSRTAGVSDSPLATSSNASSNLSFNNHAVASDGHGSEMEDDIASEQGGQTSPRSVHGRFDIFLIVMDATFRRCCEMRVVQLCRCNRSRGYLGNFRGQKSLDECDFDLAIKTYESDKYQM</sequence>